<dbReference type="InterPro" id="IPR011032">
    <property type="entry name" value="GroES-like_sf"/>
</dbReference>
<keyword evidence="5" id="KW-0520">NAD</keyword>
<dbReference type="RefSeq" id="WP_349296641.1">
    <property type="nucleotide sequence ID" value="NZ_JBEDNQ010000001.1"/>
</dbReference>
<dbReference type="InterPro" id="IPR002328">
    <property type="entry name" value="ADH_Zn_CS"/>
</dbReference>
<dbReference type="InterPro" id="IPR023921">
    <property type="entry name" value="ADH_Zn_actinomycetes"/>
</dbReference>
<feature type="domain" description="Enoyl reductase (ER)" evidence="7">
    <location>
        <begin position="31"/>
        <end position="387"/>
    </location>
</feature>
<comment type="caution">
    <text evidence="8">The sequence shown here is derived from an EMBL/GenBank/DDBJ whole genome shotgun (WGS) entry which is preliminary data.</text>
</comment>
<dbReference type="Pfam" id="PF00107">
    <property type="entry name" value="ADH_zinc_N"/>
    <property type="match status" value="1"/>
</dbReference>
<keyword evidence="3 6" id="KW-0862">Zinc</keyword>
<sequence>MSTATEQSGTDTAEPGVITTRAAVARAPHQGWELTDLRLEPPRAHEVRVRFHAAGLCHSDDHITAGDAGVRFPIVGGHEGAGVVESVGPDVRRVAPGDRIVCSYIPACGACRPCSTGYQNMCVKGLNAGTGMFLDGSFRFHEGTGSDRVDLGGFCTVGSFSQYAVVSEWACIPLPDDVPFEIGALVGCGVPTGWGSAVYAAGVRPGDTVVIYGAGGVGSNTVQGARYAGARHVVVVDPVAFKRESAERFGATHTFAAAEEAHEFVRGATWGQLADHAICTPGVLTPEVVDAAVAVIGKGGKVTVTAVGRKGENTVNVHAGNMISYQRQIRGALFGACNPLYDVPRLLGLYRDGDLLLDELITRRYRLDEIDQGYRDMNDGKNIRGVLVHDGV</sequence>
<evidence type="ECO:0000256" key="2">
    <source>
        <dbReference type="ARBA" id="ARBA00022723"/>
    </source>
</evidence>
<dbReference type="Pfam" id="PF08240">
    <property type="entry name" value="ADH_N"/>
    <property type="match status" value="1"/>
</dbReference>
<dbReference type="PANTHER" id="PTHR43880:SF12">
    <property type="entry name" value="ALCOHOL DEHYDROGENASE CLASS-3"/>
    <property type="match status" value="1"/>
</dbReference>
<comment type="similarity">
    <text evidence="1 6">Belongs to the zinc-containing alcohol dehydrogenase family.</text>
</comment>
<accession>A0ABV1K6U9</accession>
<dbReference type="InterPro" id="IPR020843">
    <property type="entry name" value="ER"/>
</dbReference>
<evidence type="ECO:0000256" key="3">
    <source>
        <dbReference type="ARBA" id="ARBA00022833"/>
    </source>
</evidence>
<reference evidence="8 9" key="1">
    <citation type="submission" date="2024-03" db="EMBL/GenBank/DDBJ databases">
        <title>Draft genome sequence of Pseudonocardia nematodicida JCM 31783.</title>
        <authorList>
            <person name="Butdee W."/>
            <person name="Duangmal K."/>
        </authorList>
    </citation>
    <scope>NUCLEOTIDE SEQUENCE [LARGE SCALE GENOMIC DNA]</scope>
    <source>
        <strain evidence="8 9">JCM 31783</strain>
    </source>
</reference>
<organism evidence="8 9">
    <name type="scientific">Pseudonocardia nematodicida</name>
    <dbReference type="NCBI Taxonomy" id="1206997"/>
    <lineage>
        <taxon>Bacteria</taxon>
        <taxon>Bacillati</taxon>
        <taxon>Actinomycetota</taxon>
        <taxon>Actinomycetes</taxon>
        <taxon>Pseudonocardiales</taxon>
        <taxon>Pseudonocardiaceae</taxon>
        <taxon>Pseudonocardia</taxon>
    </lineage>
</organism>
<evidence type="ECO:0000256" key="4">
    <source>
        <dbReference type="ARBA" id="ARBA00023002"/>
    </source>
</evidence>
<dbReference type="InterPro" id="IPR036291">
    <property type="entry name" value="NAD(P)-bd_dom_sf"/>
</dbReference>
<dbReference type="Proteomes" id="UP001494902">
    <property type="component" value="Unassembled WGS sequence"/>
</dbReference>
<dbReference type="SMART" id="SM00829">
    <property type="entry name" value="PKS_ER"/>
    <property type="match status" value="1"/>
</dbReference>
<dbReference type="PANTHER" id="PTHR43880">
    <property type="entry name" value="ALCOHOL DEHYDROGENASE"/>
    <property type="match status" value="1"/>
</dbReference>
<dbReference type="PROSITE" id="PS00059">
    <property type="entry name" value="ADH_ZINC"/>
    <property type="match status" value="1"/>
</dbReference>
<gene>
    <name evidence="8" type="ORF">WIS52_03705</name>
</gene>
<dbReference type="Gene3D" id="3.40.50.720">
    <property type="entry name" value="NAD(P)-binding Rossmann-like Domain"/>
    <property type="match status" value="1"/>
</dbReference>
<dbReference type="SUPFAM" id="SSF50129">
    <property type="entry name" value="GroES-like"/>
    <property type="match status" value="2"/>
</dbReference>
<dbReference type="SUPFAM" id="SSF51735">
    <property type="entry name" value="NAD(P)-binding Rossmann-fold domains"/>
    <property type="match status" value="1"/>
</dbReference>
<dbReference type="EMBL" id="JBEDNQ010000001">
    <property type="protein sequence ID" value="MEQ3549568.1"/>
    <property type="molecule type" value="Genomic_DNA"/>
</dbReference>
<evidence type="ECO:0000313" key="8">
    <source>
        <dbReference type="EMBL" id="MEQ3549568.1"/>
    </source>
</evidence>
<dbReference type="InterPro" id="IPR013154">
    <property type="entry name" value="ADH-like_N"/>
</dbReference>
<comment type="cofactor">
    <cofactor evidence="6">
        <name>Zn(2+)</name>
        <dbReference type="ChEBI" id="CHEBI:29105"/>
    </cofactor>
</comment>
<dbReference type="NCBIfam" id="TIGR03989">
    <property type="entry name" value="Rxyl_3153"/>
    <property type="match status" value="1"/>
</dbReference>
<name>A0ABV1K6U9_9PSEU</name>
<keyword evidence="2 6" id="KW-0479">Metal-binding</keyword>
<evidence type="ECO:0000256" key="6">
    <source>
        <dbReference type="RuleBase" id="RU361277"/>
    </source>
</evidence>
<evidence type="ECO:0000313" key="9">
    <source>
        <dbReference type="Proteomes" id="UP001494902"/>
    </source>
</evidence>
<dbReference type="EC" id="1.1.99.36" evidence="8"/>
<proteinExistence type="inferred from homology"/>
<dbReference type="CDD" id="cd08279">
    <property type="entry name" value="Zn_ADH_class_III"/>
    <property type="match status" value="1"/>
</dbReference>
<keyword evidence="4 8" id="KW-0560">Oxidoreductase</keyword>
<evidence type="ECO:0000256" key="1">
    <source>
        <dbReference type="ARBA" id="ARBA00008072"/>
    </source>
</evidence>
<dbReference type="GO" id="GO:0016491">
    <property type="term" value="F:oxidoreductase activity"/>
    <property type="evidence" value="ECO:0007669"/>
    <property type="project" value="UniProtKB-KW"/>
</dbReference>
<keyword evidence="9" id="KW-1185">Reference proteome</keyword>
<dbReference type="Gene3D" id="3.90.180.10">
    <property type="entry name" value="Medium-chain alcohol dehydrogenases, catalytic domain"/>
    <property type="match status" value="1"/>
</dbReference>
<protein>
    <submittedName>
        <fullName evidence="8">NDMA-dependent alcohol dehydrogenase</fullName>
        <ecNumber evidence="8">1.1.99.36</ecNumber>
    </submittedName>
</protein>
<evidence type="ECO:0000256" key="5">
    <source>
        <dbReference type="ARBA" id="ARBA00023027"/>
    </source>
</evidence>
<dbReference type="InterPro" id="IPR013149">
    <property type="entry name" value="ADH-like_C"/>
</dbReference>
<evidence type="ECO:0000259" key="7">
    <source>
        <dbReference type="SMART" id="SM00829"/>
    </source>
</evidence>